<dbReference type="RefSeq" id="WP_146297048.1">
    <property type="nucleotide sequence ID" value="NZ_CP042326.1"/>
</dbReference>
<dbReference type="Pfam" id="PF00043">
    <property type="entry name" value="GST_C"/>
    <property type="match status" value="1"/>
</dbReference>
<dbReference type="PROSITE" id="PS50405">
    <property type="entry name" value="GST_CTER"/>
    <property type="match status" value="1"/>
</dbReference>
<organism evidence="4 5">
    <name type="scientific">Euhalothece natronophila Z-M001</name>
    <dbReference type="NCBI Taxonomy" id="522448"/>
    <lineage>
        <taxon>Bacteria</taxon>
        <taxon>Bacillati</taxon>
        <taxon>Cyanobacteriota</taxon>
        <taxon>Cyanophyceae</taxon>
        <taxon>Oscillatoriophycideae</taxon>
        <taxon>Chroococcales</taxon>
        <taxon>Halothecacae</taxon>
        <taxon>Halothece cluster</taxon>
        <taxon>Euhalothece</taxon>
    </lineage>
</organism>
<dbReference type="InterPro" id="IPR036249">
    <property type="entry name" value="Thioredoxin-like_sf"/>
</dbReference>
<comment type="similarity">
    <text evidence="1">Belongs to the GST superfamily.</text>
</comment>
<dbReference type="SFLD" id="SFLDG01150">
    <property type="entry name" value="Main.1:_Beta-like"/>
    <property type="match status" value="1"/>
</dbReference>
<dbReference type="GO" id="GO:0016740">
    <property type="term" value="F:transferase activity"/>
    <property type="evidence" value="ECO:0007669"/>
    <property type="project" value="UniProtKB-KW"/>
</dbReference>
<dbReference type="InterPro" id="IPR010987">
    <property type="entry name" value="Glutathione-S-Trfase_C-like"/>
</dbReference>
<keyword evidence="5" id="KW-1185">Reference proteome</keyword>
<dbReference type="SUPFAM" id="SSF47616">
    <property type="entry name" value="GST C-terminal domain-like"/>
    <property type="match status" value="1"/>
</dbReference>
<proteinExistence type="inferred from homology"/>
<dbReference type="SUPFAM" id="SSF52833">
    <property type="entry name" value="Thioredoxin-like"/>
    <property type="match status" value="1"/>
</dbReference>
<name>A0A5B8NQA3_9CHRO</name>
<feature type="domain" description="GST C-terminal" evidence="3">
    <location>
        <begin position="84"/>
        <end position="214"/>
    </location>
</feature>
<evidence type="ECO:0000256" key="1">
    <source>
        <dbReference type="RuleBase" id="RU003494"/>
    </source>
</evidence>
<evidence type="ECO:0000259" key="2">
    <source>
        <dbReference type="PROSITE" id="PS50404"/>
    </source>
</evidence>
<protein>
    <submittedName>
        <fullName evidence="4">Glutathione S-transferase family protein</fullName>
    </submittedName>
</protein>
<gene>
    <name evidence="4" type="ORF">FRE64_15440</name>
</gene>
<dbReference type="InterPro" id="IPR004045">
    <property type="entry name" value="Glutathione_S-Trfase_N"/>
</dbReference>
<sequence length="214" mass="25036">MKLFYIPLTRATRPRWLLEEMGLSYELVRVGSGEMANKFEYQNLHPHNKVPVLVDDNVTIFESAAICSYLADQYPEKELAPSLNSPSRGYYYQWLFYAQTSLEPPVERYIFQVAPDLPEQVLPNSEHTKFSKEEIFQWFTKVCEPLQRALKNNDYLVDNRLTTVDVVTGGVLYWAYKLGLIKEETPIKKYLMQLIERPAFQRAHDEINIYKTVA</sequence>
<dbReference type="CDD" id="cd03207">
    <property type="entry name" value="GST_C_8"/>
    <property type="match status" value="1"/>
</dbReference>
<dbReference type="EMBL" id="CP042326">
    <property type="protein sequence ID" value="QDZ41214.1"/>
    <property type="molecule type" value="Genomic_DNA"/>
</dbReference>
<evidence type="ECO:0000259" key="3">
    <source>
        <dbReference type="PROSITE" id="PS50405"/>
    </source>
</evidence>
<dbReference type="PANTHER" id="PTHR44051:SF8">
    <property type="entry name" value="GLUTATHIONE S-TRANSFERASE GSTA"/>
    <property type="match status" value="1"/>
</dbReference>
<reference evidence="4 5" key="1">
    <citation type="submission" date="2019-08" db="EMBL/GenBank/DDBJ databases">
        <title>Carotenoids and Carotenoid Binding Proteins in the Halophilic Cyanobacterium Euhalothece sp. ZM00.</title>
        <authorList>
            <person name="Cho S.M."/>
            <person name="Song J.Y."/>
            <person name="Park Y.-I."/>
        </authorList>
    </citation>
    <scope>NUCLEOTIDE SEQUENCE [LARGE SCALE GENOMIC DNA]</scope>
    <source>
        <strain evidence="4 5">Z-M001</strain>
    </source>
</reference>
<evidence type="ECO:0000313" key="4">
    <source>
        <dbReference type="EMBL" id="QDZ41214.1"/>
    </source>
</evidence>
<dbReference type="AlphaFoldDB" id="A0A5B8NQA3"/>
<dbReference type="Gene3D" id="3.40.30.10">
    <property type="entry name" value="Glutaredoxin"/>
    <property type="match status" value="1"/>
</dbReference>
<dbReference type="Gene3D" id="1.20.1050.10">
    <property type="match status" value="1"/>
</dbReference>
<accession>A0A5B8NQA3</accession>
<dbReference type="Proteomes" id="UP000318453">
    <property type="component" value="Chromosome"/>
</dbReference>
<dbReference type="InterPro" id="IPR036282">
    <property type="entry name" value="Glutathione-S-Trfase_C_sf"/>
</dbReference>
<dbReference type="CDD" id="cd03046">
    <property type="entry name" value="GST_N_GTT1_like"/>
    <property type="match status" value="1"/>
</dbReference>
<dbReference type="KEGG" id="enn:FRE64_15440"/>
<dbReference type="SFLD" id="SFLDS00019">
    <property type="entry name" value="Glutathione_Transferase_(cytos"/>
    <property type="match status" value="1"/>
</dbReference>
<dbReference type="PROSITE" id="PS50404">
    <property type="entry name" value="GST_NTER"/>
    <property type="match status" value="1"/>
</dbReference>
<dbReference type="SFLD" id="SFLDG00358">
    <property type="entry name" value="Main_(cytGST)"/>
    <property type="match status" value="1"/>
</dbReference>
<feature type="domain" description="GST N-terminal" evidence="2">
    <location>
        <begin position="1"/>
        <end position="78"/>
    </location>
</feature>
<keyword evidence="4" id="KW-0808">Transferase</keyword>
<dbReference type="PANTHER" id="PTHR44051">
    <property type="entry name" value="GLUTATHIONE S-TRANSFERASE-RELATED"/>
    <property type="match status" value="1"/>
</dbReference>
<dbReference type="InterPro" id="IPR004046">
    <property type="entry name" value="GST_C"/>
</dbReference>
<dbReference type="Pfam" id="PF02798">
    <property type="entry name" value="GST_N"/>
    <property type="match status" value="1"/>
</dbReference>
<dbReference type="InterPro" id="IPR040079">
    <property type="entry name" value="Glutathione_S-Trfase"/>
</dbReference>
<evidence type="ECO:0000313" key="5">
    <source>
        <dbReference type="Proteomes" id="UP000318453"/>
    </source>
</evidence>
<dbReference type="OrthoDB" id="465590at2"/>